<evidence type="ECO:0000256" key="7">
    <source>
        <dbReference type="ARBA" id="ARBA00023054"/>
    </source>
</evidence>
<dbReference type="GO" id="GO:0090307">
    <property type="term" value="P:mitotic spindle assembly"/>
    <property type="evidence" value="ECO:0007669"/>
    <property type="project" value="UniProtKB-ARBA"/>
</dbReference>
<feature type="compositionally biased region" description="Low complexity" evidence="13">
    <location>
        <begin position="18"/>
        <end position="39"/>
    </location>
</feature>
<feature type="compositionally biased region" description="Pro residues" evidence="13">
    <location>
        <begin position="92"/>
        <end position="102"/>
    </location>
</feature>
<dbReference type="Proteomes" id="UP001212152">
    <property type="component" value="Unassembled WGS sequence"/>
</dbReference>
<sequence>MDPSSSSSVPQAADDIAEPVVAPAAGPAAAVPEPEARPAMSAVTPMRLKPPSKIAPVTIKPLIMPGSTMKSTATASAAPAQVPAAAAEPQSAPVPAPVPQQPEPSTTVITRNTRPKVAGAATITTRTALNRTVSTRASSLSSSAAGSAASSSRGVGKAAPALGGIRANVARGGISKPIPRTASGAARPVGRLAGAAAKEVVAAATASAAAASSSSTSGVKKRPAWDVKGRLADLEENHHMARNQLLESQTTVTSMNAELERTKSLVDEHLRSRRNMENDLSAKEKANSVQSEKISALERELQVLKRNHDDELHAAKSRLSRELDDVNQTLSTLQRAHANVLTELSAARDESSSLRATVSSQSALSVTMEADARAVKMRLERTEELLRERETRIAVLEEEAVAMSETVKGLEVKVREEETIRRKLHNTIQELKGNIRVFCRVRPPLPQEAEDKDGVLSHLSFAEDDEKAIELKQSVESASGQKTVEKTYPFSFDRVFQPGTPQAAVFDEISQLVQSALDGYNVCIFAYGQTGSGKTFTMEGPENALERPEDMGMIPRAVHQVFESAAALREKGWAYEMEAQFLEIYNEGIRDLVATGGPAADASGKHEIKHHPATGKTSVTELCTFPVTTPQQVHSILKKASQNRAVAATNCNERSSRSHSVFTLRMTGTNALTGESSSGVLNLIDLAGSERLSSSGSTGDRLKETQAINKSLSSLGDVINALASGEKHIPYRNSKLTYLLQSSLGGNSKTLMFVNVSPLATNFQETLCSLRFATKVNTCQIGTAKKLVKA</sequence>
<dbReference type="InterPro" id="IPR001752">
    <property type="entry name" value="Kinesin_motor_dom"/>
</dbReference>
<dbReference type="SUPFAM" id="SSF52540">
    <property type="entry name" value="P-loop containing nucleoside triphosphate hydrolases"/>
    <property type="match status" value="1"/>
</dbReference>
<keyword evidence="6 10" id="KW-0067">ATP-binding</keyword>
<dbReference type="GO" id="GO:0007018">
    <property type="term" value="P:microtubule-based movement"/>
    <property type="evidence" value="ECO:0007669"/>
    <property type="project" value="InterPro"/>
</dbReference>
<feature type="coiled-coil region" evidence="12">
    <location>
        <begin position="379"/>
        <end position="434"/>
    </location>
</feature>
<comment type="similarity">
    <text evidence="2">Belongs to the TRAFAC class myosin-kinesin ATPase superfamily. Kinesin family. KIN-14 subfamily.</text>
</comment>
<dbReference type="SMART" id="SM00129">
    <property type="entry name" value="KISc"/>
    <property type="match status" value="1"/>
</dbReference>
<dbReference type="AlphaFoldDB" id="A0AAD5TQD1"/>
<feature type="domain" description="Kinesin motor" evidence="14">
    <location>
        <begin position="434"/>
        <end position="779"/>
    </location>
</feature>
<name>A0AAD5TQD1_9FUNG</name>
<feature type="coiled-coil region" evidence="12">
    <location>
        <begin position="231"/>
        <end position="336"/>
    </location>
</feature>
<proteinExistence type="inferred from homology"/>
<dbReference type="GO" id="GO:0003777">
    <property type="term" value="F:microtubule motor activity"/>
    <property type="evidence" value="ECO:0007669"/>
    <property type="project" value="InterPro"/>
</dbReference>
<evidence type="ECO:0000256" key="1">
    <source>
        <dbReference type="ARBA" id="ARBA00004245"/>
    </source>
</evidence>
<dbReference type="GO" id="GO:0005874">
    <property type="term" value="C:microtubule"/>
    <property type="evidence" value="ECO:0007669"/>
    <property type="project" value="UniProtKB-KW"/>
</dbReference>
<evidence type="ECO:0000259" key="14">
    <source>
        <dbReference type="PROSITE" id="PS50067"/>
    </source>
</evidence>
<organism evidence="15 16">
    <name type="scientific">Geranomyces variabilis</name>
    <dbReference type="NCBI Taxonomy" id="109894"/>
    <lineage>
        <taxon>Eukaryota</taxon>
        <taxon>Fungi</taxon>
        <taxon>Fungi incertae sedis</taxon>
        <taxon>Chytridiomycota</taxon>
        <taxon>Chytridiomycota incertae sedis</taxon>
        <taxon>Chytridiomycetes</taxon>
        <taxon>Spizellomycetales</taxon>
        <taxon>Powellomycetaceae</taxon>
        <taxon>Geranomyces</taxon>
    </lineage>
</organism>
<evidence type="ECO:0000256" key="2">
    <source>
        <dbReference type="ARBA" id="ARBA00010899"/>
    </source>
</evidence>
<reference evidence="15" key="1">
    <citation type="submission" date="2020-05" db="EMBL/GenBank/DDBJ databases">
        <title>Phylogenomic resolution of chytrid fungi.</title>
        <authorList>
            <person name="Stajich J.E."/>
            <person name="Amses K."/>
            <person name="Simmons R."/>
            <person name="Seto K."/>
            <person name="Myers J."/>
            <person name="Bonds A."/>
            <person name="Quandt C.A."/>
            <person name="Barry K."/>
            <person name="Liu P."/>
            <person name="Grigoriev I."/>
            <person name="Longcore J.E."/>
            <person name="James T.Y."/>
        </authorList>
    </citation>
    <scope>NUCLEOTIDE SEQUENCE</scope>
    <source>
        <strain evidence="15">JEL0379</strain>
    </source>
</reference>
<evidence type="ECO:0000313" key="16">
    <source>
        <dbReference type="Proteomes" id="UP001212152"/>
    </source>
</evidence>
<dbReference type="InterPro" id="IPR036961">
    <property type="entry name" value="Kinesin_motor_dom_sf"/>
</dbReference>
<feature type="binding site" evidence="10">
    <location>
        <begin position="528"/>
        <end position="535"/>
    </location>
    <ligand>
        <name>ATP</name>
        <dbReference type="ChEBI" id="CHEBI:30616"/>
    </ligand>
</feature>
<dbReference type="PRINTS" id="PR00380">
    <property type="entry name" value="KINESINHEAVY"/>
</dbReference>
<keyword evidence="9" id="KW-0206">Cytoskeleton</keyword>
<dbReference type="PROSITE" id="PS50067">
    <property type="entry name" value="KINESIN_MOTOR_2"/>
    <property type="match status" value="1"/>
</dbReference>
<keyword evidence="8 10" id="KW-0505">Motor protein</keyword>
<dbReference type="PANTHER" id="PTHR47972:SF45">
    <property type="entry name" value="PROTEIN CLARET SEGREGATIONAL"/>
    <property type="match status" value="1"/>
</dbReference>
<protein>
    <recommendedName>
        <fullName evidence="11">Kinesin-like protein</fullName>
    </recommendedName>
</protein>
<dbReference type="InterPro" id="IPR019821">
    <property type="entry name" value="Kinesin_motor_CS"/>
</dbReference>
<feature type="region of interest" description="Disordered" evidence="13">
    <location>
        <begin position="134"/>
        <end position="158"/>
    </location>
</feature>
<evidence type="ECO:0000256" key="12">
    <source>
        <dbReference type="SAM" id="Coils"/>
    </source>
</evidence>
<comment type="subcellular location">
    <subcellularLocation>
        <location evidence="1">Cytoplasm</location>
        <location evidence="1">Cytoskeleton</location>
    </subcellularLocation>
</comment>
<feature type="compositionally biased region" description="Polar residues" evidence="13">
    <location>
        <begin position="1"/>
        <end position="10"/>
    </location>
</feature>
<evidence type="ECO:0000256" key="6">
    <source>
        <dbReference type="ARBA" id="ARBA00022840"/>
    </source>
</evidence>
<dbReference type="PANTHER" id="PTHR47972">
    <property type="entry name" value="KINESIN-LIKE PROTEIN KLP-3"/>
    <property type="match status" value="1"/>
</dbReference>
<dbReference type="CDD" id="cd01366">
    <property type="entry name" value="KISc_C_terminal"/>
    <property type="match status" value="1"/>
</dbReference>
<evidence type="ECO:0000256" key="3">
    <source>
        <dbReference type="ARBA" id="ARBA00022490"/>
    </source>
</evidence>
<evidence type="ECO:0000256" key="11">
    <source>
        <dbReference type="RuleBase" id="RU000394"/>
    </source>
</evidence>
<comment type="caution">
    <text evidence="15">The sequence shown here is derived from an EMBL/GenBank/DDBJ whole genome shotgun (WGS) entry which is preliminary data.</text>
</comment>
<dbReference type="GO" id="GO:0008017">
    <property type="term" value="F:microtubule binding"/>
    <property type="evidence" value="ECO:0007669"/>
    <property type="project" value="InterPro"/>
</dbReference>
<evidence type="ECO:0000256" key="13">
    <source>
        <dbReference type="SAM" id="MobiDB-lite"/>
    </source>
</evidence>
<dbReference type="FunFam" id="3.40.850.10:FF:000065">
    <property type="entry name" value="Kinesin-like protein"/>
    <property type="match status" value="1"/>
</dbReference>
<keyword evidence="16" id="KW-1185">Reference proteome</keyword>
<accession>A0AAD5TQD1</accession>
<evidence type="ECO:0000256" key="4">
    <source>
        <dbReference type="ARBA" id="ARBA00022701"/>
    </source>
</evidence>
<evidence type="ECO:0000256" key="10">
    <source>
        <dbReference type="PROSITE-ProRule" id="PRU00283"/>
    </source>
</evidence>
<evidence type="ECO:0000256" key="8">
    <source>
        <dbReference type="ARBA" id="ARBA00023175"/>
    </source>
</evidence>
<evidence type="ECO:0000313" key="15">
    <source>
        <dbReference type="EMBL" id="KAJ3178961.1"/>
    </source>
</evidence>
<keyword evidence="5 10" id="KW-0547">Nucleotide-binding</keyword>
<gene>
    <name evidence="15" type="primary">KAR3</name>
    <name evidence="15" type="ORF">HDU87_003230</name>
</gene>
<keyword evidence="3" id="KW-0963">Cytoplasm</keyword>
<keyword evidence="7 12" id="KW-0175">Coiled coil</keyword>
<dbReference type="Gene3D" id="3.40.850.10">
    <property type="entry name" value="Kinesin motor domain"/>
    <property type="match status" value="1"/>
</dbReference>
<evidence type="ECO:0000256" key="5">
    <source>
        <dbReference type="ARBA" id="ARBA00022741"/>
    </source>
</evidence>
<keyword evidence="4 11" id="KW-0493">Microtubule</keyword>
<feature type="compositionally biased region" description="Low complexity" evidence="13">
    <location>
        <begin position="71"/>
        <end position="91"/>
    </location>
</feature>
<evidence type="ECO:0000256" key="9">
    <source>
        <dbReference type="ARBA" id="ARBA00023212"/>
    </source>
</evidence>
<feature type="region of interest" description="Disordered" evidence="13">
    <location>
        <begin position="68"/>
        <end position="108"/>
    </location>
</feature>
<dbReference type="GO" id="GO:0005524">
    <property type="term" value="F:ATP binding"/>
    <property type="evidence" value="ECO:0007669"/>
    <property type="project" value="UniProtKB-UniRule"/>
</dbReference>
<dbReference type="Pfam" id="PF00225">
    <property type="entry name" value="Kinesin"/>
    <property type="match status" value="1"/>
</dbReference>
<dbReference type="InterPro" id="IPR027417">
    <property type="entry name" value="P-loop_NTPase"/>
</dbReference>
<feature type="region of interest" description="Disordered" evidence="13">
    <location>
        <begin position="1"/>
        <end position="52"/>
    </location>
</feature>
<dbReference type="PROSITE" id="PS00411">
    <property type="entry name" value="KINESIN_MOTOR_1"/>
    <property type="match status" value="1"/>
</dbReference>
<dbReference type="InterPro" id="IPR027640">
    <property type="entry name" value="Kinesin-like_fam"/>
</dbReference>
<dbReference type="EMBL" id="JADGJQ010000023">
    <property type="protein sequence ID" value="KAJ3178961.1"/>
    <property type="molecule type" value="Genomic_DNA"/>
</dbReference>